<dbReference type="GO" id="GO:0043527">
    <property type="term" value="C:tRNA methyltransferase complex"/>
    <property type="evidence" value="ECO:0007669"/>
    <property type="project" value="UniProtKB-ARBA"/>
</dbReference>
<dbReference type="RefSeq" id="XP_028279270.1">
    <property type="nucleotide sequence ID" value="XM_028423469.1"/>
</dbReference>
<dbReference type="SMART" id="SM00981">
    <property type="entry name" value="THUMP"/>
    <property type="match status" value="1"/>
</dbReference>
<dbReference type="InParanoid" id="A0A6P7JQV7"/>
<dbReference type="CDD" id="cd11715">
    <property type="entry name" value="THUMP_AdoMetMT"/>
    <property type="match status" value="2"/>
</dbReference>
<dbReference type="GO" id="GO:0003723">
    <property type="term" value="F:RNA binding"/>
    <property type="evidence" value="ECO:0007669"/>
    <property type="project" value="UniProtKB-UniRule"/>
</dbReference>
<dbReference type="PROSITE" id="PS51165">
    <property type="entry name" value="THUMP"/>
    <property type="match status" value="1"/>
</dbReference>
<organism evidence="6 7">
    <name type="scientific">Parambassis ranga</name>
    <name type="common">Indian glassy fish</name>
    <dbReference type="NCBI Taxonomy" id="210632"/>
    <lineage>
        <taxon>Eukaryota</taxon>
        <taxon>Metazoa</taxon>
        <taxon>Chordata</taxon>
        <taxon>Craniata</taxon>
        <taxon>Vertebrata</taxon>
        <taxon>Euteleostomi</taxon>
        <taxon>Actinopterygii</taxon>
        <taxon>Neopterygii</taxon>
        <taxon>Teleostei</taxon>
        <taxon>Neoteleostei</taxon>
        <taxon>Acanthomorphata</taxon>
        <taxon>Ovalentaria</taxon>
        <taxon>Ambassidae</taxon>
        <taxon>Parambassis</taxon>
    </lineage>
</organism>
<keyword evidence="2" id="KW-0489">Methyltransferase</keyword>
<dbReference type="Proteomes" id="UP000515145">
    <property type="component" value="Chromosome 15"/>
</dbReference>
<evidence type="ECO:0000256" key="4">
    <source>
        <dbReference type="SAM" id="MobiDB-lite"/>
    </source>
</evidence>
<keyword evidence="6" id="KW-1185">Reference proteome</keyword>
<dbReference type="Gene3D" id="3.40.50.150">
    <property type="entry name" value="Vaccinia Virus protein VP39"/>
    <property type="match status" value="1"/>
</dbReference>
<evidence type="ECO:0000259" key="5">
    <source>
        <dbReference type="PROSITE" id="PS51165"/>
    </source>
</evidence>
<feature type="compositionally biased region" description="Polar residues" evidence="4">
    <location>
        <begin position="532"/>
        <end position="542"/>
    </location>
</feature>
<dbReference type="SUPFAM" id="SSF143437">
    <property type="entry name" value="THUMP domain-like"/>
    <property type="match status" value="1"/>
</dbReference>
<dbReference type="CDD" id="cd02440">
    <property type="entry name" value="AdoMet_MTases"/>
    <property type="match status" value="1"/>
</dbReference>
<dbReference type="InterPro" id="IPR029063">
    <property type="entry name" value="SAM-dependent_MTases_sf"/>
</dbReference>
<keyword evidence="2" id="KW-0808">Transferase</keyword>
<evidence type="ECO:0000313" key="7">
    <source>
        <dbReference type="RefSeq" id="XP_028279270.1"/>
    </source>
</evidence>
<dbReference type="GeneID" id="114447292"/>
<dbReference type="CTD" id="80745"/>
<dbReference type="AlphaFoldDB" id="A0A6P7JQV7"/>
<evidence type="ECO:0000256" key="2">
    <source>
        <dbReference type="ARBA" id="ARBA00022603"/>
    </source>
</evidence>
<dbReference type="FunFam" id="3.40.50.150:FF:000073">
    <property type="entry name" value="THUMP domain containing 3"/>
    <property type="match status" value="1"/>
</dbReference>
<dbReference type="FunCoup" id="A0A6P7JQV7">
    <property type="interactions" value="441"/>
</dbReference>
<dbReference type="Pfam" id="PF01170">
    <property type="entry name" value="UPF0020"/>
    <property type="match status" value="1"/>
</dbReference>
<dbReference type="Gene3D" id="3.30.2130.30">
    <property type="match status" value="1"/>
</dbReference>
<dbReference type="GO" id="GO:0016423">
    <property type="term" value="F:tRNA (guanine) methyltransferase activity"/>
    <property type="evidence" value="ECO:0007669"/>
    <property type="project" value="TreeGrafter"/>
</dbReference>
<sequence>MSNPTSETSTVRYYCTAGNGMETFLIEEVKRKLAAEDVCQMPGKVLFSTSAGIKSVCELKAAERVFLLLKQDSPLRVSVHIKTAKAASILQSKLLDDRNQWTSAVMTWSRLQGELASTRTTAKTPSTALGVISKRAEGTECVEQTEAGETCLAESRKCTGEQRQQDIGNEKLKSDKQNGSWTLGKKRKRDDEEAEEKRKSAAVESNNDKNVEKGKTSKERKREEHKEGAMDIGFMGCRKNETDVNGRGSVSDHSTTRLEHNIKTSSRMLDDTGKNFAVENVKCENTTEERDTDLLATCKEMSSFGAVSFRISCKCTGSLSRCLSTQEVNKVIGVGLSKWLGWRAELKNPQLEINVYLSDDHCLLGIPLSRLPLASRSYIKTTGLRSTIAWAMASLAQIQPGFRVLDPMCGVGTILIEAAQEHTAACFLGMDNDDGQLQRASENVAYADLGNRIQLLKASSVVLPLPSASVDAVICDLPFGRKFSTKINMAANLLLILTEMERVLCAGGTLVLLLSPQLSCLLKKILIQKDTGPTSTQETKPQTGIHKHSSPSESQSNQQIFQIHPGIKSSSSWEMGPQHSLPSHLFSLRHQTTLRVSLGAIDGLLHKYVKQTL</sequence>
<dbReference type="PANTHER" id="PTHR14911">
    <property type="entry name" value="THUMP DOMAIN-CONTAINING"/>
    <property type="match status" value="1"/>
</dbReference>
<proteinExistence type="inferred from homology"/>
<comment type="similarity">
    <text evidence="1">Belongs to the methyltransferase superfamily.</text>
</comment>
<gene>
    <name evidence="7" type="primary">thumpd2</name>
</gene>
<dbReference type="InterPro" id="IPR000241">
    <property type="entry name" value="RlmKL-like_Mtase"/>
</dbReference>
<feature type="region of interest" description="Disordered" evidence="4">
    <location>
        <begin position="155"/>
        <end position="229"/>
    </location>
</feature>
<dbReference type="PANTHER" id="PTHR14911:SF1">
    <property type="entry name" value="THUMP DOMAIN-CONTAINING PROTEIN 2"/>
    <property type="match status" value="1"/>
</dbReference>
<dbReference type="SUPFAM" id="SSF53335">
    <property type="entry name" value="S-adenosyl-L-methionine-dependent methyltransferases"/>
    <property type="match status" value="1"/>
</dbReference>
<dbReference type="OrthoDB" id="2013972at2759"/>
<name>A0A6P7JQV7_9TELE</name>
<protein>
    <submittedName>
        <fullName evidence="7">THUMP domain-containing protein 2 isoform X1</fullName>
    </submittedName>
</protein>
<feature type="region of interest" description="Disordered" evidence="4">
    <location>
        <begin position="532"/>
        <end position="559"/>
    </location>
</feature>
<evidence type="ECO:0000256" key="1">
    <source>
        <dbReference type="ARBA" id="ARBA00008361"/>
    </source>
</evidence>
<accession>A0A6P7JQV7</accession>
<feature type="domain" description="THUMP" evidence="5">
    <location>
        <begin position="266"/>
        <end position="368"/>
    </location>
</feature>
<evidence type="ECO:0000313" key="6">
    <source>
        <dbReference type="Proteomes" id="UP000515145"/>
    </source>
</evidence>
<evidence type="ECO:0000256" key="3">
    <source>
        <dbReference type="PROSITE-ProRule" id="PRU00529"/>
    </source>
</evidence>
<reference evidence="7" key="1">
    <citation type="submission" date="2025-08" db="UniProtKB">
        <authorList>
            <consortium name="RefSeq"/>
        </authorList>
    </citation>
    <scope>IDENTIFICATION</scope>
</reference>
<feature type="compositionally biased region" description="Basic and acidic residues" evidence="4">
    <location>
        <begin position="155"/>
        <end position="176"/>
    </location>
</feature>
<dbReference type="InterPro" id="IPR004114">
    <property type="entry name" value="THUMP_dom"/>
</dbReference>
<feature type="compositionally biased region" description="Basic and acidic residues" evidence="4">
    <location>
        <begin position="189"/>
        <end position="229"/>
    </location>
</feature>
<dbReference type="Pfam" id="PF02926">
    <property type="entry name" value="THUMP"/>
    <property type="match status" value="1"/>
</dbReference>
<keyword evidence="3" id="KW-0694">RNA-binding</keyword>
<dbReference type="GO" id="GO:0030488">
    <property type="term" value="P:tRNA methylation"/>
    <property type="evidence" value="ECO:0007669"/>
    <property type="project" value="TreeGrafter"/>
</dbReference>